<dbReference type="GO" id="GO:0005737">
    <property type="term" value="C:cytoplasm"/>
    <property type="evidence" value="ECO:0007669"/>
    <property type="project" value="UniProtKB-SubCell"/>
</dbReference>
<evidence type="ECO:0000313" key="6">
    <source>
        <dbReference type="Proteomes" id="UP000068250"/>
    </source>
</evidence>
<dbReference type="InterPro" id="IPR016181">
    <property type="entry name" value="Acyl_CoA_acyltransferase"/>
</dbReference>
<sequence length="324" mass="35591">MAKGWYACASSSSSAVLRACSGGGGAVNSERIRASTSSSRRVERIRRGAWAVTKNLHDAAWSARRGCVYFAGRVAYRAGCATLHWTHICNECGKRRLLGNRIRKHRGSRHSMSDGLTPELMLAAYAAGLFPMAEGEDDPTLSWYDPDPRGVLPLDTFHVPRRLRRTVLSGRFEVCVDRDFPAVMRGCAAPAKGRESTWINSRIYALFCELHTMGFGHSVECRLNGELVGGLYGVALGGVFFGESMFSRVTDASKVALVHLVARMRLGGFILLDTQFGTEHLARFGGVEIPAATYKQQLERAVCMQPCWPNTVAPDMLEAEIRGM</sequence>
<dbReference type="PANTHER" id="PTHR30098">
    <property type="entry name" value="LEUCYL/PHENYLALANYL-TRNA--PROTEIN TRANSFERASE"/>
    <property type="match status" value="1"/>
</dbReference>
<organism evidence="5 6">
    <name type="scientific">Acetobacter ghanensis</name>
    <dbReference type="NCBI Taxonomy" id="431306"/>
    <lineage>
        <taxon>Bacteria</taxon>
        <taxon>Pseudomonadati</taxon>
        <taxon>Pseudomonadota</taxon>
        <taxon>Alphaproteobacteria</taxon>
        <taxon>Acetobacterales</taxon>
        <taxon>Acetobacteraceae</taxon>
        <taxon>Acetobacter</taxon>
    </lineage>
</organism>
<dbReference type="EC" id="2.3.2.6" evidence="4"/>
<comment type="catalytic activity">
    <reaction evidence="4">
        <text>L-phenylalanyl-tRNA(Phe) + an N-terminal L-alpha-aminoacyl-[protein] = an N-terminal L-phenylalanyl-L-alpha-aminoacyl-[protein] + tRNA(Phe)</text>
        <dbReference type="Rhea" id="RHEA:43632"/>
        <dbReference type="Rhea" id="RHEA-COMP:9668"/>
        <dbReference type="Rhea" id="RHEA-COMP:9699"/>
        <dbReference type="Rhea" id="RHEA-COMP:10636"/>
        <dbReference type="Rhea" id="RHEA-COMP:10637"/>
        <dbReference type="ChEBI" id="CHEBI:78442"/>
        <dbReference type="ChEBI" id="CHEBI:78531"/>
        <dbReference type="ChEBI" id="CHEBI:78597"/>
        <dbReference type="ChEBI" id="CHEBI:83561"/>
        <dbReference type="EC" id="2.3.2.6"/>
    </reaction>
</comment>
<dbReference type="NCBIfam" id="TIGR00667">
    <property type="entry name" value="aat"/>
    <property type="match status" value="1"/>
</dbReference>
<proteinExistence type="inferred from homology"/>
<dbReference type="Gene3D" id="3.40.630.70">
    <property type="entry name" value="Leucyl/phenylalanyl-tRNA-protein transferase, C-terminal domain"/>
    <property type="match status" value="1"/>
</dbReference>
<dbReference type="PATRIC" id="fig|431306.5.peg.1389"/>
<reference evidence="6" key="1">
    <citation type="submission" date="2014-09" db="EMBL/GenBank/DDBJ databases">
        <authorList>
            <person name="Illeghems K.G."/>
        </authorList>
    </citation>
    <scope>NUCLEOTIDE SEQUENCE [LARGE SCALE GENOMIC DNA]</scope>
    <source>
        <strain evidence="6">LMG 23848T</strain>
    </source>
</reference>
<dbReference type="GO" id="GO:0030163">
    <property type="term" value="P:protein catabolic process"/>
    <property type="evidence" value="ECO:0007669"/>
    <property type="project" value="UniProtKB-UniRule"/>
</dbReference>
<comment type="catalytic activity">
    <reaction evidence="4">
        <text>N-terminal L-arginyl-[protein] + L-leucyl-tRNA(Leu) = N-terminal L-leucyl-L-arginyl-[protein] + tRNA(Leu) + H(+)</text>
        <dbReference type="Rhea" id="RHEA:50416"/>
        <dbReference type="Rhea" id="RHEA-COMP:9613"/>
        <dbReference type="Rhea" id="RHEA-COMP:9622"/>
        <dbReference type="Rhea" id="RHEA-COMP:12672"/>
        <dbReference type="Rhea" id="RHEA-COMP:12673"/>
        <dbReference type="ChEBI" id="CHEBI:15378"/>
        <dbReference type="ChEBI" id="CHEBI:64719"/>
        <dbReference type="ChEBI" id="CHEBI:78442"/>
        <dbReference type="ChEBI" id="CHEBI:78494"/>
        <dbReference type="ChEBI" id="CHEBI:133044"/>
        <dbReference type="EC" id="2.3.2.6"/>
    </reaction>
</comment>
<dbReference type="PANTHER" id="PTHR30098:SF2">
    <property type="entry name" value="LEUCYL_PHENYLALANYL-TRNA--PROTEIN TRANSFERASE"/>
    <property type="match status" value="1"/>
</dbReference>
<gene>
    <name evidence="4 5" type="primary">aat</name>
    <name evidence="5" type="ORF">AGA_1363</name>
</gene>
<dbReference type="GO" id="GO:0008914">
    <property type="term" value="F:leucyl-tRNA--protein transferase activity"/>
    <property type="evidence" value="ECO:0007669"/>
    <property type="project" value="UniProtKB-UniRule"/>
</dbReference>
<keyword evidence="1 4" id="KW-0963">Cytoplasm</keyword>
<dbReference type="SUPFAM" id="SSF55729">
    <property type="entry name" value="Acyl-CoA N-acyltransferases (Nat)"/>
    <property type="match status" value="1"/>
</dbReference>
<keyword evidence="2 4" id="KW-0808">Transferase</keyword>
<dbReference type="EMBL" id="LN609302">
    <property type="protein sequence ID" value="CEF55328.1"/>
    <property type="molecule type" value="Genomic_DNA"/>
</dbReference>
<accession>A0A0U5F399</accession>
<evidence type="ECO:0000256" key="4">
    <source>
        <dbReference type="HAMAP-Rule" id="MF_00688"/>
    </source>
</evidence>
<evidence type="ECO:0000256" key="3">
    <source>
        <dbReference type="ARBA" id="ARBA00023315"/>
    </source>
</evidence>
<evidence type="ECO:0000256" key="2">
    <source>
        <dbReference type="ARBA" id="ARBA00022679"/>
    </source>
</evidence>
<dbReference type="AlphaFoldDB" id="A0A0U5F399"/>
<name>A0A0U5F399_9PROT</name>
<evidence type="ECO:0000256" key="1">
    <source>
        <dbReference type="ARBA" id="ARBA00022490"/>
    </source>
</evidence>
<dbReference type="HAMAP" id="MF_00688">
    <property type="entry name" value="Leu_Phe_trans"/>
    <property type="match status" value="1"/>
</dbReference>
<comment type="catalytic activity">
    <reaction evidence="4">
        <text>N-terminal L-lysyl-[protein] + L-leucyl-tRNA(Leu) = N-terminal L-leucyl-L-lysyl-[protein] + tRNA(Leu) + H(+)</text>
        <dbReference type="Rhea" id="RHEA:12340"/>
        <dbReference type="Rhea" id="RHEA-COMP:9613"/>
        <dbReference type="Rhea" id="RHEA-COMP:9622"/>
        <dbReference type="Rhea" id="RHEA-COMP:12670"/>
        <dbReference type="Rhea" id="RHEA-COMP:12671"/>
        <dbReference type="ChEBI" id="CHEBI:15378"/>
        <dbReference type="ChEBI" id="CHEBI:65249"/>
        <dbReference type="ChEBI" id="CHEBI:78442"/>
        <dbReference type="ChEBI" id="CHEBI:78494"/>
        <dbReference type="ChEBI" id="CHEBI:133043"/>
        <dbReference type="EC" id="2.3.2.6"/>
    </reaction>
</comment>
<dbReference type="InterPro" id="IPR042203">
    <property type="entry name" value="Leu/Phe-tRNA_Trfase_C"/>
</dbReference>
<comment type="subcellular location">
    <subcellularLocation>
        <location evidence="4">Cytoplasm</location>
    </subcellularLocation>
</comment>
<dbReference type="Proteomes" id="UP000068250">
    <property type="component" value="Chromosome I"/>
</dbReference>
<keyword evidence="3 4" id="KW-0012">Acyltransferase</keyword>
<evidence type="ECO:0000313" key="5">
    <source>
        <dbReference type="EMBL" id="CEF55328.1"/>
    </source>
</evidence>
<protein>
    <recommendedName>
        <fullName evidence="4">Leucyl/phenylalanyl-tRNA--protein transferase</fullName>
        <ecNumber evidence="4">2.3.2.6</ecNumber>
    </recommendedName>
    <alternativeName>
        <fullName evidence="4">L/F-transferase</fullName>
    </alternativeName>
    <alternativeName>
        <fullName evidence="4">Leucyltransferase</fullName>
    </alternativeName>
    <alternativeName>
        <fullName evidence="4">Phenyalanyltransferase</fullName>
    </alternativeName>
</protein>
<dbReference type="STRING" id="431306.AGA_1363"/>
<dbReference type="InterPro" id="IPR004616">
    <property type="entry name" value="Leu/Phe-tRNA_Trfase"/>
</dbReference>
<dbReference type="Pfam" id="PF03588">
    <property type="entry name" value="Leu_Phe_trans"/>
    <property type="match status" value="1"/>
</dbReference>
<comment type="function">
    <text evidence="4">Functions in the N-end rule pathway of protein degradation where it conjugates Leu, Phe and, less efficiently, Met from aminoacyl-tRNAs to the N-termini of proteins containing an N-terminal arginine or lysine.</text>
</comment>
<comment type="similarity">
    <text evidence="4">Belongs to the L/F-transferase family.</text>
</comment>